<organism evidence="1 2">
    <name type="scientific">Mesobacillus stamsii</name>
    <dbReference type="NCBI Taxonomy" id="225347"/>
    <lineage>
        <taxon>Bacteria</taxon>
        <taxon>Bacillati</taxon>
        <taxon>Bacillota</taxon>
        <taxon>Bacilli</taxon>
        <taxon>Bacillales</taxon>
        <taxon>Bacillaceae</taxon>
        <taxon>Mesobacillus</taxon>
    </lineage>
</organism>
<protein>
    <recommendedName>
        <fullName evidence="3">Transposase</fullName>
    </recommendedName>
</protein>
<dbReference type="Proteomes" id="UP001242313">
    <property type="component" value="Unassembled WGS sequence"/>
</dbReference>
<keyword evidence="2" id="KW-1185">Reference proteome</keyword>
<name>A0ABU0FZB7_9BACI</name>
<accession>A0ABU0FZB7</accession>
<reference evidence="1 2" key="1">
    <citation type="submission" date="2023-07" db="EMBL/GenBank/DDBJ databases">
        <title>Genomic Encyclopedia of Type Strains, Phase IV (KMG-IV): sequencing the most valuable type-strain genomes for metagenomic binning, comparative biology and taxonomic classification.</title>
        <authorList>
            <person name="Goeker M."/>
        </authorList>
    </citation>
    <scope>NUCLEOTIDE SEQUENCE [LARGE SCALE GENOMIC DNA]</scope>
    <source>
        <strain evidence="1 2">DSM 19598</strain>
    </source>
</reference>
<evidence type="ECO:0000313" key="1">
    <source>
        <dbReference type="EMBL" id="MDQ0415282.1"/>
    </source>
</evidence>
<proteinExistence type="predicted"/>
<evidence type="ECO:0000313" key="2">
    <source>
        <dbReference type="Proteomes" id="UP001242313"/>
    </source>
</evidence>
<gene>
    <name evidence="1" type="ORF">J2S25_003509</name>
</gene>
<sequence>MAIISQMSLFFWKELDELGDLERLGLVLDYMPDEDLMATLEKKRGQGRDDYPVCAM</sequence>
<comment type="caution">
    <text evidence="1">The sequence shown here is derived from an EMBL/GenBank/DDBJ whole genome shotgun (WGS) entry which is preliminary data.</text>
</comment>
<dbReference type="EMBL" id="JAUSUN010000030">
    <property type="protein sequence ID" value="MDQ0415282.1"/>
    <property type="molecule type" value="Genomic_DNA"/>
</dbReference>
<evidence type="ECO:0008006" key="3">
    <source>
        <dbReference type="Google" id="ProtNLM"/>
    </source>
</evidence>
<dbReference type="RefSeq" id="WP_241768417.1">
    <property type="nucleotide sequence ID" value="NZ_JAUSUN010000030.1"/>
</dbReference>